<evidence type="ECO:0000313" key="1">
    <source>
        <dbReference type="EMBL" id="XCM77483.1"/>
    </source>
</evidence>
<proteinExistence type="predicted"/>
<organism evidence="1">
    <name type="scientific">Kitasatospora camelliae</name>
    <dbReference type="NCBI Taxonomy" id="3156397"/>
    <lineage>
        <taxon>Bacteria</taxon>
        <taxon>Bacillati</taxon>
        <taxon>Actinomycetota</taxon>
        <taxon>Actinomycetes</taxon>
        <taxon>Kitasatosporales</taxon>
        <taxon>Streptomycetaceae</taxon>
        <taxon>Kitasatospora</taxon>
    </lineage>
</organism>
<dbReference type="SUPFAM" id="SSF46894">
    <property type="entry name" value="C-terminal effector domain of the bipartite response regulators"/>
    <property type="match status" value="1"/>
</dbReference>
<dbReference type="AlphaFoldDB" id="A0AAU8JML7"/>
<dbReference type="GO" id="GO:0006355">
    <property type="term" value="P:regulation of DNA-templated transcription"/>
    <property type="evidence" value="ECO:0007669"/>
    <property type="project" value="InterPro"/>
</dbReference>
<gene>
    <name evidence="1" type="ORF">ABWK59_00190</name>
</gene>
<dbReference type="RefSeq" id="WP_354637100.1">
    <property type="nucleotide sequence ID" value="NZ_CP159872.1"/>
</dbReference>
<dbReference type="InterPro" id="IPR016032">
    <property type="entry name" value="Sig_transdc_resp-reg_C-effctor"/>
</dbReference>
<dbReference type="EMBL" id="CP159872">
    <property type="protein sequence ID" value="XCM77483.1"/>
    <property type="molecule type" value="Genomic_DNA"/>
</dbReference>
<sequence>MGATERSGPAVLDELRAAVAAHPLVNLTGPLGVGKSRLAAGLADTLRVDLDRPGAPDALRAALADLGPRVLVVDSADGRPRLGLVREALDRVGEERPTVVVVSRRPVLTDPRWADCGAVAVTVTPACDSRIATQAGIEEPDGRALVVRLAGGIPLLADAVHRALRAGVPATAPGAVADQVAEEIVERLAREQPGRRWRHALRLLATVWSGDERLLPGGPDHFTALAALSIVGRGPLGLRIAEPYRTVLELAYRWRQPDAHEAVRVRARDYRLTLLGRAGSGSERAELAEQGLFLSGDPLVRRELFPAGERSVRFRAATDTDADDIGRLMRQWALRSGFDRRRCDRLTERWAGDDISAFHLAHDRSGRPVGLANLMPIGERTVDGMAPLLQQHSGELAAGGLFLGAAHCPDPAARAQLLRHVLRHAVGSGRLVVSTASPEYQLLVRGLGFRVHGDIRDDLYRCGRRPAVFSNDFAPQALPWWLDRITAGGTGGRDGGTGHGGPRLSPKELRILVDYASGMTLKSAARRAGITPNTAKDYLDRVKSKYRQAGRPAYTKIDLALRVREDGLDRG</sequence>
<name>A0AAU8JML7_9ACTN</name>
<dbReference type="GO" id="GO:0003677">
    <property type="term" value="F:DNA binding"/>
    <property type="evidence" value="ECO:0007669"/>
    <property type="project" value="InterPro"/>
</dbReference>
<dbReference type="KEGG" id="kcm:ABWK59_00190"/>
<dbReference type="Gene3D" id="1.10.10.10">
    <property type="entry name" value="Winged helix-like DNA-binding domain superfamily/Winged helix DNA-binding domain"/>
    <property type="match status" value="1"/>
</dbReference>
<dbReference type="SUPFAM" id="SSF52540">
    <property type="entry name" value="P-loop containing nucleoside triphosphate hydrolases"/>
    <property type="match status" value="1"/>
</dbReference>
<reference evidence="1" key="1">
    <citation type="submission" date="2024-06" db="EMBL/GenBank/DDBJ databases">
        <title>The genome sequences of Kitasatospora sp. strain HUAS MG31.</title>
        <authorList>
            <person name="Mo P."/>
        </authorList>
    </citation>
    <scope>NUCLEOTIDE SEQUENCE</scope>
    <source>
        <strain evidence="1">HUAS MG31</strain>
    </source>
</reference>
<dbReference type="InterPro" id="IPR036388">
    <property type="entry name" value="WH-like_DNA-bd_sf"/>
</dbReference>
<protein>
    <submittedName>
        <fullName evidence="1">Uncharacterized protein</fullName>
    </submittedName>
</protein>
<accession>A0AAU8JML7</accession>
<dbReference type="InterPro" id="IPR027417">
    <property type="entry name" value="P-loop_NTPase"/>
</dbReference>
<dbReference type="SUPFAM" id="SSF55729">
    <property type="entry name" value="Acyl-CoA N-acyltransferases (Nat)"/>
    <property type="match status" value="1"/>
</dbReference>
<dbReference type="InterPro" id="IPR016181">
    <property type="entry name" value="Acyl_CoA_acyltransferase"/>
</dbReference>